<dbReference type="SUPFAM" id="SSF48403">
    <property type="entry name" value="Ankyrin repeat"/>
    <property type="match status" value="6"/>
</dbReference>
<dbReference type="SMART" id="SM00248">
    <property type="entry name" value="ANK"/>
    <property type="match status" value="23"/>
</dbReference>
<keyword evidence="1" id="KW-0677">Repeat</keyword>
<keyword evidence="6" id="KW-1185">Reference proteome</keyword>
<evidence type="ECO:0000256" key="2">
    <source>
        <dbReference type="ARBA" id="ARBA00023043"/>
    </source>
</evidence>
<comment type="caution">
    <text evidence="5">The sequence shown here is derived from an EMBL/GenBank/DDBJ whole genome shotgun (WGS) entry which is preliminary data.</text>
</comment>
<dbReference type="PROSITE" id="PS50088">
    <property type="entry name" value="ANK_REPEAT"/>
    <property type="match status" value="2"/>
</dbReference>
<evidence type="ECO:0000256" key="3">
    <source>
        <dbReference type="PROSITE-ProRule" id="PRU00023"/>
    </source>
</evidence>
<dbReference type="InterPro" id="IPR036770">
    <property type="entry name" value="Ankyrin_rpt-contain_sf"/>
</dbReference>
<evidence type="ECO:0000313" key="6">
    <source>
        <dbReference type="Proteomes" id="UP001150062"/>
    </source>
</evidence>
<dbReference type="Gene3D" id="1.25.40.20">
    <property type="entry name" value="Ankyrin repeat-containing domain"/>
    <property type="match status" value="8"/>
</dbReference>
<protein>
    <submittedName>
        <fullName evidence="5">Ankyrin repeat-containing protein</fullName>
    </submittedName>
</protein>
<dbReference type="InterPro" id="IPR002110">
    <property type="entry name" value="Ankyrin_rpt"/>
</dbReference>
<feature type="repeat" description="ANK" evidence="3">
    <location>
        <begin position="1256"/>
        <end position="1290"/>
    </location>
</feature>
<sequence length="1513" mass="177734">MKSNFHNKKKRKETKTKELLQKNLNKETVNEPFLGFQDRLHWLCSNKHPTIEMIDLMLGYGLTLNKQKATKHFGKTALHLMCSRNDLTKNDKKCVLYLIQKGSVPFLQTNKAENCFDLLIRKNRLYFCSKVLITFFQTQIALCYQKKANLPFFLKVFNALQNKELDEVDRLFEKKLAFIDPEHAKKNQSQNQPRFQRRARPNGIKPSAVPINIPLTLLDYLILCLGMNNKNQQDLQTYEELIADWIDKIISYTNIFSKQTKRYNRYTSYRSKPKKPFLPNLHFLFNKKNFNQNIFNLLIQKGLDINMKIKKKTFLEYCLLNKKPSVHMIEFLLTNKAKLNTKFEKNAFHVFFQKKSYNISSKFTTTQYIELFELLLKFDHDLNLKEWNNYKTPAHFFLTSRIFSTKLFKYLVKKGTNLHIKDAYNETVLEILFIFQNITNDLFNFLKENNLLFQINQKQGTNTSTSNTTDLVPISDTYKLFCFYCLHSKPKIEIINYFIQNENKFTQSSKTRTSPFLSLFSNPNVQDLNVDLLGSLLIKGFNILDTDHRNQNFLHLILSNEKLNNSNLEIIEFLINYIRTHHKTDLNMILNSRNKLGQTPLHSICSNTHQRKNKFIKFIDLLIVKNNCDVNSTNDKDSALHLLTYNNSITIETLKIFLQNEKLNLNLKNKDGNTILHLLCKYNLDYERSESRYRMKPKTELKLQTLQLIELLIIHGCDVNLLNNNKDSALHLLTYNNSITIETLKIFLQNEKLNLNLKNKDGNTILHLLCKYNLDYERSESRFKNKKKTNLKLQTIKLIELLMRNDCNVNLINNNKDTALHLLMNSNAIQIKTLEIFLQNEKLNPNLKNSDGNTTLHLFCQNNYLPLRLDIVQLYINKGFDINSLNNDLDTILHIITNKRELQFQHLTFFHKNGAKFNLYKNDKYSILTLYLRKNYQWSASAIDERIILFFIQNGSNLNDLDSFRYTTFQLICACQPSLKLFILCIKKGYKIDKSLMQFRNTLISITKFNYFSFQLLELVFKSALLSPKNIDFSFVPLRELLLFSKIKISNKLIQYLIKKGLDINKKYPKKINQGTTPDSHNAFHYLLQNKDLTAQNLQFLIDKGAIFNSSQLRSHINELHLYCSENRNVNIDVLKILIKYVDINQIDGFRRTPIIHLIKKNLTVENGRYVNTKIQEIVFLLKNGTKIIDYENNISLLNFVCYELPNFDLIQLLVNYHNNNNNNNNNNDNNNNDNNSRNTNNNNLNIMNFQSPFLNKNSPLHFICLNPNPSFETIKYLIEKGADPNLRNSKNETALIILMGRYTLHFKIIDYLLKITNINQDEHKKILAFLLQLRKNLPFKEPNSRNSQYRDHLYWIKAFLKMGWDINTLDITGNPFINIYSSYTISYPSVFKFLIQNNAKANLFDRRNRTALSNYLSRTNLNFEIINLLIQQCKKNDDKINTKNNVDTISHSLHSYCLLDNSTNIKVFQLFGENGVNFNYCSRKNPQQKTILSLVCNSLVRIINNGKKFMLL</sequence>
<dbReference type="Pfam" id="PF00023">
    <property type="entry name" value="Ank"/>
    <property type="match status" value="1"/>
</dbReference>
<accession>A0ABQ8XVI3</accession>
<evidence type="ECO:0000313" key="5">
    <source>
        <dbReference type="EMBL" id="KAJ6236606.1"/>
    </source>
</evidence>
<feature type="repeat" description="ANK" evidence="3">
    <location>
        <begin position="851"/>
        <end position="887"/>
    </location>
</feature>
<evidence type="ECO:0000256" key="4">
    <source>
        <dbReference type="SAM" id="MobiDB-lite"/>
    </source>
</evidence>
<evidence type="ECO:0000256" key="1">
    <source>
        <dbReference type="ARBA" id="ARBA00022737"/>
    </source>
</evidence>
<gene>
    <name evidence="5" type="ORF">M0813_27350</name>
</gene>
<dbReference type="Pfam" id="PF12796">
    <property type="entry name" value="Ank_2"/>
    <property type="match status" value="2"/>
</dbReference>
<organism evidence="5 6">
    <name type="scientific">Anaeramoeba flamelloides</name>
    <dbReference type="NCBI Taxonomy" id="1746091"/>
    <lineage>
        <taxon>Eukaryota</taxon>
        <taxon>Metamonada</taxon>
        <taxon>Anaeramoebidae</taxon>
        <taxon>Anaeramoeba</taxon>
    </lineage>
</organism>
<reference evidence="5" key="1">
    <citation type="submission" date="2022-08" db="EMBL/GenBank/DDBJ databases">
        <title>Novel sulfate-reducing endosymbionts in the free-living metamonad Anaeramoeba.</title>
        <authorList>
            <person name="Jerlstrom-Hultqvist J."/>
            <person name="Cepicka I."/>
            <person name="Gallot-Lavallee L."/>
            <person name="Salas-Leiva D."/>
            <person name="Curtis B.A."/>
            <person name="Zahonova K."/>
            <person name="Pipaliya S."/>
            <person name="Dacks J."/>
            <person name="Roger A.J."/>
        </authorList>
    </citation>
    <scope>NUCLEOTIDE SEQUENCE</scope>
    <source>
        <strain evidence="5">Schooner1</strain>
    </source>
</reference>
<feature type="region of interest" description="Disordered" evidence="4">
    <location>
        <begin position="1222"/>
        <end position="1243"/>
    </location>
</feature>
<dbReference type="PROSITE" id="PS50297">
    <property type="entry name" value="ANK_REP_REGION"/>
    <property type="match status" value="2"/>
</dbReference>
<keyword evidence="2 3" id="KW-0040">ANK repeat</keyword>
<name>A0ABQ8XVI3_9EUKA</name>
<dbReference type="Proteomes" id="UP001150062">
    <property type="component" value="Unassembled WGS sequence"/>
</dbReference>
<dbReference type="PANTHER" id="PTHR24126">
    <property type="entry name" value="ANKYRIN REPEAT, PH AND SEC7 DOMAIN CONTAINING PROTEIN SECG-RELATED"/>
    <property type="match status" value="1"/>
</dbReference>
<proteinExistence type="predicted"/>
<dbReference type="EMBL" id="JAOAOG010000242">
    <property type="protein sequence ID" value="KAJ6236606.1"/>
    <property type="molecule type" value="Genomic_DNA"/>
</dbReference>